<reference evidence="6 7" key="1">
    <citation type="submission" date="2018-03" db="EMBL/GenBank/DDBJ databases">
        <title>Bacteriophage NCPPB3778 and a type I-E CRISPR drive the evolution of the US Biological Select Agent, Rathayibacter toxicus.</title>
        <authorList>
            <person name="Davis E.W.II."/>
            <person name="Tabima J.F."/>
            <person name="Weisberg A.J."/>
            <person name="Dantas Lopes L."/>
            <person name="Wiseman M.S."/>
            <person name="Wiseman M.S."/>
            <person name="Pupko T."/>
            <person name="Belcher M.S."/>
            <person name="Sechler A.J."/>
            <person name="Tancos M.A."/>
            <person name="Schroeder B.K."/>
            <person name="Murray T.D."/>
            <person name="Luster D.G."/>
            <person name="Schneider W.L."/>
            <person name="Rogers E."/>
            <person name="Andreote F.D."/>
            <person name="Grunwald N.J."/>
            <person name="Putnam M.L."/>
            <person name="Chang J.H."/>
        </authorList>
    </citation>
    <scope>NUCLEOTIDE SEQUENCE [LARGE SCALE GENOMIC DNA]</scope>
    <source>
        <strain evidence="6 7">DSM 15932</strain>
    </source>
</reference>
<evidence type="ECO:0000313" key="7">
    <source>
        <dbReference type="Proteomes" id="UP000285317"/>
    </source>
</evidence>
<organism evidence="6 7">
    <name type="scientific">Rathayibacter festucae DSM 15932</name>
    <dbReference type="NCBI Taxonomy" id="1328866"/>
    <lineage>
        <taxon>Bacteria</taxon>
        <taxon>Bacillati</taxon>
        <taxon>Actinomycetota</taxon>
        <taxon>Actinomycetes</taxon>
        <taxon>Micrococcales</taxon>
        <taxon>Microbacteriaceae</taxon>
        <taxon>Rathayibacter</taxon>
    </lineage>
</organism>
<dbReference type="KEGG" id="rfs:C1I64_00685"/>
<evidence type="ECO:0000313" key="6">
    <source>
        <dbReference type="EMBL" id="AZZ50715.1"/>
    </source>
</evidence>
<dbReference type="PROSITE" id="PS50977">
    <property type="entry name" value="HTH_TETR_2"/>
    <property type="match status" value="1"/>
</dbReference>
<keyword evidence="2 4" id="KW-0238">DNA-binding</keyword>
<dbReference type="GO" id="GO:0003700">
    <property type="term" value="F:DNA-binding transcription factor activity"/>
    <property type="evidence" value="ECO:0007669"/>
    <property type="project" value="TreeGrafter"/>
</dbReference>
<keyword evidence="3" id="KW-0804">Transcription</keyword>
<sequence length="269" mass="29230">MGTDTPPEVPPRPARLSREQVRTRLLDAALAVVRAEGLRVGVSHLPLEDVIRSAGVPRSTVYRIWPTRQAFYDELVAAIPERILTARLDPTSLTAGDAYLHRRLAEQPTPEQMREILVASLTVAIEANYDNVFASQHWRNFVALIGAVDSHSESARVAIHEALHSRQVHFIENMAKYYRHTLAEAGLRLRSGREEEYAVLASAISSFIEGLCVARIAAPELVTGPIDPGRPGSPSLVVAGALMLIDGFCEPVPPEPTPTGSAPAEDAAL</sequence>
<dbReference type="RefSeq" id="WP_127885905.1">
    <property type="nucleotide sequence ID" value="NZ_CP028137.1"/>
</dbReference>
<dbReference type="InterPro" id="IPR050109">
    <property type="entry name" value="HTH-type_TetR-like_transc_reg"/>
</dbReference>
<dbReference type="GO" id="GO:0000976">
    <property type="term" value="F:transcription cis-regulatory region binding"/>
    <property type="evidence" value="ECO:0007669"/>
    <property type="project" value="TreeGrafter"/>
</dbReference>
<evidence type="ECO:0000256" key="2">
    <source>
        <dbReference type="ARBA" id="ARBA00023125"/>
    </source>
</evidence>
<proteinExistence type="predicted"/>
<dbReference type="AlphaFoldDB" id="A0A3Q9UUB3"/>
<feature type="domain" description="HTH tetR-type" evidence="5">
    <location>
        <begin position="19"/>
        <end position="83"/>
    </location>
</feature>
<evidence type="ECO:0000259" key="5">
    <source>
        <dbReference type="PROSITE" id="PS50977"/>
    </source>
</evidence>
<dbReference type="Gene3D" id="1.10.357.10">
    <property type="entry name" value="Tetracycline Repressor, domain 2"/>
    <property type="match status" value="1"/>
</dbReference>
<dbReference type="PANTHER" id="PTHR30055:SF234">
    <property type="entry name" value="HTH-TYPE TRANSCRIPTIONAL REGULATOR BETI"/>
    <property type="match status" value="1"/>
</dbReference>
<dbReference type="Proteomes" id="UP000285317">
    <property type="component" value="Chromosome"/>
</dbReference>
<keyword evidence="1" id="KW-0805">Transcription regulation</keyword>
<evidence type="ECO:0000256" key="4">
    <source>
        <dbReference type="PROSITE-ProRule" id="PRU00335"/>
    </source>
</evidence>
<feature type="DNA-binding region" description="H-T-H motif" evidence="4">
    <location>
        <begin position="46"/>
        <end position="65"/>
    </location>
</feature>
<gene>
    <name evidence="6" type="ORF">C1I64_00685</name>
</gene>
<name>A0A3Q9UUB3_9MICO</name>
<dbReference type="InterPro" id="IPR009057">
    <property type="entry name" value="Homeodomain-like_sf"/>
</dbReference>
<protein>
    <recommendedName>
        <fullName evidence="5">HTH tetR-type domain-containing protein</fullName>
    </recommendedName>
</protein>
<dbReference type="SUPFAM" id="SSF46689">
    <property type="entry name" value="Homeodomain-like"/>
    <property type="match status" value="1"/>
</dbReference>
<evidence type="ECO:0000256" key="1">
    <source>
        <dbReference type="ARBA" id="ARBA00023015"/>
    </source>
</evidence>
<dbReference type="EMBL" id="CP028137">
    <property type="protein sequence ID" value="AZZ50715.1"/>
    <property type="molecule type" value="Genomic_DNA"/>
</dbReference>
<accession>A0A3Q9UUB3</accession>
<dbReference type="PANTHER" id="PTHR30055">
    <property type="entry name" value="HTH-TYPE TRANSCRIPTIONAL REGULATOR RUTR"/>
    <property type="match status" value="1"/>
</dbReference>
<evidence type="ECO:0000256" key="3">
    <source>
        <dbReference type="ARBA" id="ARBA00023163"/>
    </source>
</evidence>
<dbReference type="InterPro" id="IPR001647">
    <property type="entry name" value="HTH_TetR"/>
</dbReference>